<proteinExistence type="inferred from homology"/>
<evidence type="ECO:0000313" key="8">
    <source>
        <dbReference type="Proteomes" id="UP000482800"/>
    </source>
</evidence>
<keyword evidence="3" id="KW-0378">Hydrolase</keyword>
<dbReference type="GO" id="GO:0006508">
    <property type="term" value="P:proteolysis"/>
    <property type="evidence" value="ECO:0007669"/>
    <property type="project" value="UniProtKB-KW"/>
</dbReference>
<accession>A0A6V8K937</accession>
<comment type="similarity">
    <text evidence="1 5">Belongs to the peptidase S8 family.</text>
</comment>
<evidence type="ECO:0000256" key="1">
    <source>
        <dbReference type="ARBA" id="ARBA00011073"/>
    </source>
</evidence>
<dbReference type="Proteomes" id="UP000482800">
    <property type="component" value="Unassembled WGS sequence"/>
</dbReference>
<gene>
    <name evidence="7" type="ORF">Phou_044640</name>
</gene>
<evidence type="ECO:0000256" key="5">
    <source>
        <dbReference type="PROSITE-ProRule" id="PRU01240"/>
    </source>
</evidence>
<keyword evidence="2" id="KW-0645">Protease</keyword>
<keyword evidence="8" id="KW-1185">Reference proteome</keyword>
<comment type="caution">
    <text evidence="7">The sequence shown here is derived from an EMBL/GenBank/DDBJ whole genome shotgun (WGS) entry which is preliminary data.</text>
</comment>
<dbReference type="InterPro" id="IPR051048">
    <property type="entry name" value="Peptidase_S8/S53_subtilisin"/>
</dbReference>
<dbReference type="GO" id="GO:0004252">
    <property type="term" value="F:serine-type endopeptidase activity"/>
    <property type="evidence" value="ECO:0007669"/>
    <property type="project" value="InterPro"/>
</dbReference>
<dbReference type="Gene3D" id="3.40.50.200">
    <property type="entry name" value="Peptidase S8/S53 domain"/>
    <property type="match status" value="1"/>
</dbReference>
<feature type="domain" description="Peptidase S8/S53" evidence="6">
    <location>
        <begin position="3"/>
        <end position="48"/>
    </location>
</feature>
<dbReference type="PANTHER" id="PTHR43399">
    <property type="entry name" value="SUBTILISIN-RELATED"/>
    <property type="match status" value="1"/>
</dbReference>
<evidence type="ECO:0000256" key="2">
    <source>
        <dbReference type="ARBA" id="ARBA00022670"/>
    </source>
</evidence>
<reference evidence="7 8" key="2">
    <citation type="submission" date="2020-03" db="EMBL/GenBank/DDBJ databases">
        <authorList>
            <person name="Ichikawa N."/>
            <person name="Kimura A."/>
            <person name="Kitahashi Y."/>
            <person name="Uohara A."/>
        </authorList>
    </citation>
    <scope>NUCLEOTIDE SEQUENCE [LARGE SCALE GENOMIC DNA]</scope>
    <source>
        <strain evidence="7 8">NBRC 108639</strain>
    </source>
</reference>
<dbReference type="PROSITE" id="PS00138">
    <property type="entry name" value="SUBTILASE_SER"/>
    <property type="match status" value="1"/>
</dbReference>
<evidence type="ECO:0000259" key="6">
    <source>
        <dbReference type="Pfam" id="PF00082"/>
    </source>
</evidence>
<organism evidence="7 8">
    <name type="scientific">Phytohabitans houttuyneae</name>
    <dbReference type="NCBI Taxonomy" id="1076126"/>
    <lineage>
        <taxon>Bacteria</taxon>
        <taxon>Bacillati</taxon>
        <taxon>Actinomycetota</taxon>
        <taxon>Actinomycetes</taxon>
        <taxon>Micromonosporales</taxon>
        <taxon>Micromonosporaceae</taxon>
    </lineage>
</organism>
<dbReference type="AlphaFoldDB" id="A0A6V8K937"/>
<keyword evidence="4" id="KW-0720">Serine protease</keyword>
<dbReference type="EMBL" id="BLPF01000001">
    <property type="protein sequence ID" value="GFJ80284.1"/>
    <property type="molecule type" value="Genomic_DNA"/>
</dbReference>
<dbReference type="Pfam" id="PF00082">
    <property type="entry name" value="Peptidase_S8"/>
    <property type="match status" value="1"/>
</dbReference>
<evidence type="ECO:0000256" key="4">
    <source>
        <dbReference type="ARBA" id="ARBA00022825"/>
    </source>
</evidence>
<dbReference type="InterPro" id="IPR000209">
    <property type="entry name" value="Peptidase_S8/S53_dom"/>
</dbReference>
<dbReference type="SUPFAM" id="SSF52743">
    <property type="entry name" value="Subtilisin-like"/>
    <property type="match status" value="1"/>
</dbReference>
<sequence length="84" mass="8304">MPGGGYAELSGTSMATPHVAGVVALMWSANPRLIGDLARTTEILRDTAVPASPGDSTGECAPADVTGAGMVDAYAAVQAARTAS</sequence>
<comment type="caution">
    <text evidence="5">Lacks conserved residue(s) required for the propagation of feature annotation.</text>
</comment>
<dbReference type="InterPro" id="IPR036852">
    <property type="entry name" value="Peptidase_S8/S53_dom_sf"/>
</dbReference>
<dbReference type="InterPro" id="IPR023828">
    <property type="entry name" value="Peptidase_S8_Ser-AS"/>
</dbReference>
<protein>
    <recommendedName>
        <fullName evidence="6">Peptidase S8/S53 domain-containing protein</fullName>
    </recommendedName>
</protein>
<reference evidence="7 8" key="1">
    <citation type="submission" date="2020-03" db="EMBL/GenBank/DDBJ databases">
        <title>Whole genome shotgun sequence of Phytohabitans houttuyneae NBRC 108639.</title>
        <authorList>
            <person name="Komaki H."/>
            <person name="Tamura T."/>
        </authorList>
    </citation>
    <scope>NUCLEOTIDE SEQUENCE [LARGE SCALE GENOMIC DNA]</scope>
    <source>
        <strain evidence="7 8">NBRC 108639</strain>
    </source>
</reference>
<evidence type="ECO:0000256" key="3">
    <source>
        <dbReference type="ARBA" id="ARBA00022801"/>
    </source>
</evidence>
<name>A0A6V8K937_9ACTN</name>
<dbReference type="PANTHER" id="PTHR43399:SF4">
    <property type="entry name" value="CELL WALL-ASSOCIATED PROTEASE"/>
    <property type="match status" value="1"/>
</dbReference>
<dbReference type="PROSITE" id="PS51892">
    <property type="entry name" value="SUBTILASE"/>
    <property type="match status" value="1"/>
</dbReference>
<evidence type="ECO:0000313" key="7">
    <source>
        <dbReference type="EMBL" id="GFJ80284.1"/>
    </source>
</evidence>